<evidence type="ECO:0000313" key="1">
    <source>
        <dbReference type="EMBL" id="KIM30772.1"/>
    </source>
</evidence>
<dbReference type="EMBL" id="KN824283">
    <property type="protein sequence ID" value="KIM30772.1"/>
    <property type="molecule type" value="Genomic_DNA"/>
</dbReference>
<dbReference type="AlphaFoldDB" id="A0A0C2XP76"/>
<organism evidence="1 2">
    <name type="scientific">Serendipita vermifera MAFF 305830</name>
    <dbReference type="NCBI Taxonomy" id="933852"/>
    <lineage>
        <taxon>Eukaryota</taxon>
        <taxon>Fungi</taxon>
        <taxon>Dikarya</taxon>
        <taxon>Basidiomycota</taxon>
        <taxon>Agaricomycotina</taxon>
        <taxon>Agaricomycetes</taxon>
        <taxon>Sebacinales</taxon>
        <taxon>Serendipitaceae</taxon>
        <taxon>Serendipita</taxon>
    </lineage>
</organism>
<accession>A0A0C2XP76</accession>
<name>A0A0C2XP76_SERVB</name>
<dbReference type="Proteomes" id="UP000054097">
    <property type="component" value="Unassembled WGS sequence"/>
</dbReference>
<reference evidence="1 2" key="1">
    <citation type="submission" date="2014-04" db="EMBL/GenBank/DDBJ databases">
        <authorList>
            <consortium name="DOE Joint Genome Institute"/>
            <person name="Kuo A."/>
            <person name="Zuccaro A."/>
            <person name="Kohler A."/>
            <person name="Nagy L.G."/>
            <person name="Floudas D."/>
            <person name="Copeland A."/>
            <person name="Barry K.W."/>
            <person name="Cichocki N."/>
            <person name="Veneault-Fourrey C."/>
            <person name="LaButti K."/>
            <person name="Lindquist E.A."/>
            <person name="Lipzen A."/>
            <person name="Lundell T."/>
            <person name="Morin E."/>
            <person name="Murat C."/>
            <person name="Sun H."/>
            <person name="Tunlid A."/>
            <person name="Henrissat B."/>
            <person name="Grigoriev I.V."/>
            <person name="Hibbett D.S."/>
            <person name="Martin F."/>
            <person name="Nordberg H.P."/>
            <person name="Cantor M.N."/>
            <person name="Hua S.X."/>
        </authorList>
    </citation>
    <scope>NUCLEOTIDE SEQUENCE [LARGE SCALE GENOMIC DNA]</scope>
    <source>
        <strain evidence="1 2">MAFF 305830</strain>
    </source>
</reference>
<gene>
    <name evidence="1" type="ORF">M408DRAFT_327756</name>
</gene>
<reference evidence="2" key="2">
    <citation type="submission" date="2015-01" db="EMBL/GenBank/DDBJ databases">
        <title>Evolutionary Origins and Diversification of the Mycorrhizal Mutualists.</title>
        <authorList>
            <consortium name="DOE Joint Genome Institute"/>
            <consortium name="Mycorrhizal Genomics Consortium"/>
            <person name="Kohler A."/>
            <person name="Kuo A."/>
            <person name="Nagy L.G."/>
            <person name="Floudas D."/>
            <person name="Copeland A."/>
            <person name="Barry K.W."/>
            <person name="Cichocki N."/>
            <person name="Veneault-Fourrey C."/>
            <person name="LaButti K."/>
            <person name="Lindquist E.A."/>
            <person name="Lipzen A."/>
            <person name="Lundell T."/>
            <person name="Morin E."/>
            <person name="Murat C."/>
            <person name="Riley R."/>
            <person name="Ohm R."/>
            <person name="Sun H."/>
            <person name="Tunlid A."/>
            <person name="Henrissat B."/>
            <person name="Grigoriev I.V."/>
            <person name="Hibbett D.S."/>
            <person name="Martin F."/>
        </authorList>
    </citation>
    <scope>NUCLEOTIDE SEQUENCE [LARGE SCALE GENOMIC DNA]</scope>
    <source>
        <strain evidence="2">MAFF 305830</strain>
    </source>
</reference>
<evidence type="ECO:0000313" key="2">
    <source>
        <dbReference type="Proteomes" id="UP000054097"/>
    </source>
</evidence>
<keyword evidence="2" id="KW-1185">Reference proteome</keyword>
<sequence length="88" mass="9838">MIDDTLENTQNDYHHLELRIRIVHDTRVKSLVRHSLDPTSNTKARPSFPTTVSTTPLHSRLLPSTDALCMFTCDVGASSHLALWPPGC</sequence>
<dbReference type="HOGENOM" id="CLU_2470489_0_0_1"/>
<protein>
    <submittedName>
        <fullName evidence="1">Uncharacterized protein</fullName>
    </submittedName>
</protein>
<proteinExistence type="predicted"/>